<dbReference type="EMBL" id="VHSG01000007">
    <property type="protein sequence ID" value="TQV82588.1"/>
    <property type="molecule type" value="Genomic_DNA"/>
</dbReference>
<name>A0A545TZE2_9GAMM</name>
<dbReference type="NCBIfam" id="TIGR01643">
    <property type="entry name" value="YD_repeat_2x"/>
    <property type="match status" value="3"/>
</dbReference>
<dbReference type="GO" id="GO:0005737">
    <property type="term" value="C:cytoplasm"/>
    <property type="evidence" value="ECO:0007669"/>
    <property type="project" value="InterPro"/>
</dbReference>
<dbReference type="Gene3D" id="2.180.10.10">
    <property type="entry name" value="RHS repeat-associated core"/>
    <property type="match status" value="2"/>
</dbReference>
<sequence>MSSFRAILTLFFFTISCFFSAAVSAYTDAIHGEFSVSNGAVNYTIPIDVSPGRGGMQPELSLSYNGYGNDVLGLSWGLNGLSAISRCPATLAQDGFVAGINFDERDRFCLNGQRLVPVATTAAGSVEYRTEIDSYAKILSEGGSAVNPDRFIVQTKSGEVIIYGGAHNATLGFPQGNTSWSIQERSDSTGNNTITYRYRIDENTQYLDEIIYIGGRVEIVYEQRPDIVRGYFKGNATNKRLIVNTISTYRGDVPLQHYRINYENIGFGSPSRMEYIRICNADGGCLITAGFDWGIREPQEHLIYNKVESALCADGSTAYGGCNGNNNYSTIQYADVTGDGFSDVCFRADQGIRCYPGSREGFDFSAGIVTDLCADNSRQYGECDGTDNYNSIRFIDMNIDGLADIVYRSDDGVRIWYATGDGFVPGAISRICANGNNSNNDCRSSNFSSLAYPDIDGDGYNDLCYRSNQGIRCHFGGIDGFDETAGIVTEICANASSSNGVCNDADNHKTIQYKDMNADGKADIVYRSDAGIRVWHSTGTAFVLGVSSAICANGSSAYGVCNDDDNHLRMDYVDVNGDGMLDVCFRADQGITCIPGTGVGFDTAAAISTELCANGSTKFGICNDEDNWDTIRYLDINADGRADLVFRSDQGLRIWYSEGNRFRQKVKNRICLNWSHGRSKCNSIDNHLSLSYLDLNGDGMLDVAYRGDDGIVVHFSKDESKPLRTISFGFRGGSSKTEIYYKRLTNPEVYTKGNTAIFPVVELQHPQYVVSKVETDNGAGGIASVLYHYAGLKTHVLGRGSLGYAQITESFPDTGKSTVTTFDQRDFPYTGNVLHVEERYHGERVNTADYVNAAVETYPGVYRMDTISSTQTSYELDQPNVPVTTVTTTHEEIDRYGNVGVVKVTTAGGGDTFSTTTYNQYRNDIEKWYLGRLTETRVEHRSPYGADEHRIARFTYDDLTGLLTSETTVGGRSESPLTTTSYVYDGFGQKTAISVMAAGDDEHRTSTSEYTDDGKVARQCNAYQECETYAYTPQGWLSTSTGPNGITTRWTHDGWGREIREDRADGTYTTIDRIRIGKSSRQHDARCGALDTATPNSPHFCKVTTTSGSAPQIEHFDFFGRKLRSISTGFDGRPVYTDTRYNRFGEVSRISRPYYEGEQVYWATSDYDALDRVIRIVEPGPHGTTTETTTVYNGLITTSRAGPDGLVKTVHSNARGQKIRIEEEESSYIEYTYNSDGNLLTTEVAGDPQTRITLTYDEFGRKISMDDPDMGVWRYTYTDFGELKSQTDAKGQTTIMEYDALGRMVRRIDPDGTTSWRYGDASSPPGSVGKLLEESGQGVTNRYAYDAFGRPISAQIEIAGEGSFETQTQYDALGRVSRTLYPGEHNFYTENVYSDMGFLLAVTGSRAQAEPHDYEALAPLVSEATDLAQTYLTEAEDLRAIGEFYRAQIAFFQQAAGCCGPAPEGFAENLATHQTILQDNIAQGQALSPEFWGHLNAAIAELEAVNRLIDDQIDNYLEVAGQLTVLAEQTLAAADNSFRIATALAGSAGVYEDYRAEQTGDLITYWKAVDVDASGRISAEVYGNGIVNDYAYDQRTGQLDSIHSSLLVFNALRHLEYEYDAYQNVTLRDDLTNDIRETYAYDRLNRLTNTEVVSNLYANTADLNTTQSLNYDVLGNITHKSDVGAYHYGAGNAGPHAVTLAGGNTYTYDANGNMTGGNGRTIQWSSFNKPTQITQGGRSATFSYGPDRARFKKVNHRGDVTLYAGLLEQTTKANGDTDAKHYIYAAGRLVAEHIVSSTEGTQTRYLHKDALGSVDLVTDAYANVVDRRSFDAWGKLRDLPWQSQASLDDPLYLTQLPFTNKGYTGHESVQEVNLIHMNGRMYDATLGRFISADPYIQADGRSQSYNRYSYVLNNPMKYTDPSGYFLKKLFKKIGRGLRRAWRAFKPYIGIAVGAVLMASGCIVCGPGWVSGVLNGAVVGALAGAAGAAGVGGNIFRGALMGGLSGGVFAGIGLSGLGRVARVGAHALAGGTISVIQGGKFGTGFFSAGFTKFATLQLSDAGVLNAGDSSTRAVIGRTTMTAVVGGTASVIGGGKFANGAATVAFASFFNGVVRRYKPMALQQAGARTTVELRYKNIVGGDAIGITNPRWYPQHGYVIVRDNLTGEEWISRAGPGGEGGNIAFGSIKAVTVRNVPGSTSDYGAQVNYSQVVLTTDMAPQSIVNSLSSFTNSVNQAQISYNPFVRNSNSYANQAVQSLTGARPPTEVWAPGARGVLEVNR</sequence>
<dbReference type="NCBIfam" id="TIGR03696">
    <property type="entry name" value="Rhs_assc_core"/>
    <property type="match status" value="1"/>
</dbReference>
<dbReference type="Pfam" id="PF13517">
    <property type="entry name" value="FG-GAP_3"/>
    <property type="match status" value="1"/>
</dbReference>
<dbReference type="InterPro" id="IPR013517">
    <property type="entry name" value="FG-GAP"/>
</dbReference>
<dbReference type="InterPro" id="IPR028994">
    <property type="entry name" value="Integrin_alpha_N"/>
</dbReference>
<evidence type="ECO:0000256" key="1">
    <source>
        <dbReference type="ARBA" id="ARBA00004613"/>
    </source>
</evidence>
<dbReference type="PANTHER" id="PTHR32305:SF15">
    <property type="entry name" value="PROTEIN RHSA-RELATED"/>
    <property type="match status" value="1"/>
</dbReference>
<dbReference type="OrthoDB" id="7059642at2"/>
<dbReference type="Pfam" id="PF05593">
    <property type="entry name" value="RHS_repeat"/>
    <property type="match status" value="2"/>
</dbReference>
<evidence type="ECO:0000313" key="6">
    <source>
        <dbReference type="EMBL" id="TQV82588.1"/>
    </source>
</evidence>
<gene>
    <name evidence="6" type="ORF">FKG94_07600</name>
</gene>
<proteinExistence type="predicted"/>
<comment type="subcellular location">
    <subcellularLocation>
        <location evidence="1">Secreted</location>
    </subcellularLocation>
</comment>
<evidence type="ECO:0000256" key="5">
    <source>
        <dbReference type="SAM" id="SignalP"/>
    </source>
</evidence>
<dbReference type="InterPro" id="IPR050708">
    <property type="entry name" value="T6SS_VgrG/RHS"/>
</dbReference>
<dbReference type="GO" id="GO:0005576">
    <property type="term" value="C:extracellular region"/>
    <property type="evidence" value="ECO:0007669"/>
    <property type="project" value="UniProtKB-SubCell"/>
</dbReference>
<evidence type="ECO:0000256" key="3">
    <source>
        <dbReference type="ARBA" id="ARBA00022729"/>
    </source>
</evidence>
<accession>A0A545TZE2</accession>
<dbReference type="InterPro" id="IPR031325">
    <property type="entry name" value="RHS_repeat"/>
</dbReference>
<dbReference type="RefSeq" id="WP_142903604.1">
    <property type="nucleotide sequence ID" value="NZ_ML660090.1"/>
</dbReference>
<dbReference type="InterPro" id="IPR006530">
    <property type="entry name" value="YD"/>
</dbReference>
<evidence type="ECO:0000313" key="7">
    <source>
        <dbReference type="Proteomes" id="UP000319732"/>
    </source>
</evidence>
<comment type="caution">
    <text evidence="6">The sequence shown here is derived from an EMBL/GenBank/DDBJ whole genome shotgun (WGS) entry which is preliminary data.</text>
</comment>
<keyword evidence="4" id="KW-0843">Virulence</keyword>
<keyword evidence="3 5" id="KW-0732">Signal</keyword>
<dbReference type="Proteomes" id="UP000319732">
    <property type="component" value="Unassembled WGS sequence"/>
</dbReference>
<dbReference type="InterPro" id="IPR022385">
    <property type="entry name" value="Rhs_assc_core"/>
</dbReference>
<feature type="signal peptide" evidence="5">
    <location>
        <begin position="1"/>
        <end position="21"/>
    </location>
</feature>
<dbReference type="SUPFAM" id="SSF69318">
    <property type="entry name" value="Integrin alpha N-terminal domain"/>
    <property type="match status" value="1"/>
</dbReference>
<dbReference type="Pfam" id="PF03534">
    <property type="entry name" value="SpvB"/>
    <property type="match status" value="1"/>
</dbReference>
<dbReference type="PROSITE" id="PS51257">
    <property type="entry name" value="PROKAR_LIPOPROTEIN"/>
    <property type="match status" value="1"/>
</dbReference>
<keyword evidence="2" id="KW-0964">Secreted</keyword>
<dbReference type="PANTHER" id="PTHR32305">
    <property type="match status" value="1"/>
</dbReference>
<protein>
    <recommendedName>
        <fullName evidence="8">Insecticide toxin TcdB middle/N-terminal domain-containing protein</fullName>
    </recommendedName>
</protein>
<organism evidence="6 7">
    <name type="scientific">Exilibacterium tricleocarpae</name>
    <dbReference type="NCBI Taxonomy" id="2591008"/>
    <lineage>
        <taxon>Bacteria</taxon>
        <taxon>Pseudomonadati</taxon>
        <taxon>Pseudomonadota</taxon>
        <taxon>Gammaproteobacteria</taxon>
        <taxon>Cellvibrionales</taxon>
        <taxon>Cellvibrionaceae</taxon>
        <taxon>Exilibacterium</taxon>
    </lineage>
</organism>
<feature type="chain" id="PRO_5022103653" description="Insecticide toxin TcdB middle/N-terminal domain-containing protein" evidence="5">
    <location>
        <begin position="22"/>
        <end position="2278"/>
    </location>
</feature>
<evidence type="ECO:0008006" key="8">
    <source>
        <dbReference type="Google" id="ProtNLM"/>
    </source>
</evidence>
<evidence type="ECO:0000256" key="4">
    <source>
        <dbReference type="ARBA" id="ARBA00023026"/>
    </source>
</evidence>
<keyword evidence="7" id="KW-1185">Reference proteome</keyword>
<evidence type="ECO:0000256" key="2">
    <source>
        <dbReference type="ARBA" id="ARBA00022525"/>
    </source>
</evidence>
<dbReference type="InterPro" id="IPR003284">
    <property type="entry name" value="Sal_SpvB"/>
</dbReference>
<reference evidence="6 7" key="1">
    <citation type="submission" date="2019-06" db="EMBL/GenBank/DDBJ databases">
        <title>Whole genome sequence for Cellvibrionaceae sp. R142.</title>
        <authorList>
            <person name="Wang G."/>
        </authorList>
    </citation>
    <scope>NUCLEOTIDE SEQUENCE [LARGE SCALE GENOMIC DNA]</scope>
    <source>
        <strain evidence="6 7">R142</strain>
    </source>
</reference>